<dbReference type="RefSeq" id="WP_211801534.1">
    <property type="nucleotide sequence ID" value="NZ_JAGSCS010000011.1"/>
</dbReference>
<name>A0A941HRE8_9CLOT</name>
<keyword evidence="4" id="KW-1185">Reference proteome</keyword>
<evidence type="ECO:0000256" key="1">
    <source>
        <dbReference type="ARBA" id="ARBA00022443"/>
    </source>
</evidence>
<dbReference type="PROSITE" id="PS50002">
    <property type="entry name" value="SH3"/>
    <property type="match status" value="1"/>
</dbReference>
<dbReference type="SUPFAM" id="SSF50044">
    <property type="entry name" value="SH3-domain"/>
    <property type="match status" value="2"/>
</dbReference>
<sequence length="119" mass="14025">MRYIVIRSHLLNEINRIELKKGDRVVRAEEYIGNPLWKNWVYCISQDTLQEGWIPRLYLEDLGEESILTEDYSSRELPASPGDLLQCRRMVNQWGYCRRLGDGTEGWIPLDCLEPLPEE</sequence>
<dbReference type="AlphaFoldDB" id="A0A941HRE8"/>
<dbReference type="EMBL" id="JAGSCS010000011">
    <property type="protein sequence ID" value="MBR0576523.1"/>
    <property type="molecule type" value="Genomic_DNA"/>
</dbReference>
<dbReference type="PIRSF" id="PIRSF034961">
    <property type="entry name" value="UCP034961_SH3_2"/>
    <property type="match status" value="1"/>
</dbReference>
<evidence type="ECO:0000259" key="2">
    <source>
        <dbReference type="PROSITE" id="PS50002"/>
    </source>
</evidence>
<keyword evidence="1" id="KW-0728">SH3 domain</keyword>
<organism evidence="3 4">
    <name type="scientific">Proteiniclasticum sediminis</name>
    <dbReference type="NCBI Taxonomy" id="2804028"/>
    <lineage>
        <taxon>Bacteria</taxon>
        <taxon>Bacillati</taxon>
        <taxon>Bacillota</taxon>
        <taxon>Clostridia</taxon>
        <taxon>Eubacteriales</taxon>
        <taxon>Clostridiaceae</taxon>
        <taxon>Proteiniclasticum</taxon>
    </lineage>
</organism>
<accession>A0A941HRE8</accession>
<evidence type="ECO:0000313" key="3">
    <source>
        <dbReference type="EMBL" id="MBR0576523.1"/>
    </source>
</evidence>
<comment type="caution">
    <text evidence="3">The sequence shown here is derived from an EMBL/GenBank/DDBJ whole genome shotgun (WGS) entry which is preliminary data.</text>
</comment>
<dbReference type="SMART" id="SM00326">
    <property type="entry name" value="SH3"/>
    <property type="match status" value="2"/>
</dbReference>
<dbReference type="InterPro" id="IPR014593">
    <property type="entry name" value="UCP034961_SH3_2"/>
</dbReference>
<dbReference type="InterPro" id="IPR036028">
    <property type="entry name" value="SH3-like_dom_sf"/>
</dbReference>
<gene>
    <name evidence="3" type="ORF">KCG48_09235</name>
</gene>
<dbReference type="Proteomes" id="UP000675379">
    <property type="component" value="Unassembled WGS sequence"/>
</dbReference>
<reference evidence="3" key="1">
    <citation type="submission" date="2021-04" db="EMBL/GenBank/DDBJ databases">
        <title>Proteiniclasticum sedimins sp. nov., an obligate anaerobic bacterium isolated from anaerobic sludge.</title>
        <authorList>
            <person name="Liu J."/>
        </authorList>
    </citation>
    <scope>NUCLEOTIDE SEQUENCE</scope>
    <source>
        <strain evidence="3">BAD-10</strain>
    </source>
</reference>
<evidence type="ECO:0000313" key="4">
    <source>
        <dbReference type="Proteomes" id="UP000675379"/>
    </source>
</evidence>
<dbReference type="InterPro" id="IPR001452">
    <property type="entry name" value="SH3_domain"/>
</dbReference>
<proteinExistence type="predicted"/>
<feature type="domain" description="SH3" evidence="2">
    <location>
        <begin position="61"/>
        <end position="118"/>
    </location>
</feature>
<protein>
    <recommendedName>
        <fullName evidence="2">SH3 domain-containing protein</fullName>
    </recommendedName>
</protein>